<dbReference type="InterPro" id="IPR004242">
    <property type="entry name" value="Transposase_21"/>
</dbReference>
<evidence type="ECO:0000313" key="2">
    <source>
        <dbReference type="Proteomes" id="UP000077315"/>
    </source>
</evidence>
<reference evidence="2" key="1">
    <citation type="submission" date="2015-06" db="EMBL/GenBank/DDBJ databases">
        <title>Expansion of signal transduction pathways in fungi by whole-genome duplication.</title>
        <authorList>
            <consortium name="DOE Joint Genome Institute"/>
            <person name="Corrochano L.M."/>
            <person name="Kuo A."/>
            <person name="Marcet-Houben M."/>
            <person name="Polaino S."/>
            <person name="Salamov A."/>
            <person name="Villalobos J.M."/>
            <person name="Alvarez M.I."/>
            <person name="Avalos J."/>
            <person name="Benito E.P."/>
            <person name="Benoit I."/>
            <person name="Burger G."/>
            <person name="Camino L.P."/>
            <person name="Canovas D."/>
            <person name="Cerda-Olmedo E."/>
            <person name="Cheng J.-F."/>
            <person name="Dominguez A."/>
            <person name="Elias M."/>
            <person name="Eslava A.P."/>
            <person name="Glaser F."/>
            <person name="Grimwood J."/>
            <person name="Gutierrez G."/>
            <person name="Heitman J."/>
            <person name="Henrissat B."/>
            <person name="Iturriaga E.A."/>
            <person name="Lang B.F."/>
            <person name="Lavin J.L."/>
            <person name="Lee S."/>
            <person name="Li W."/>
            <person name="Lindquist E."/>
            <person name="Lopez-Garcia S."/>
            <person name="Luque E.M."/>
            <person name="Marcos A.T."/>
            <person name="Martin J."/>
            <person name="McCluskey K."/>
            <person name="Medina H.R."/>
            <person name="Miralles-Duran A."/>
            <person name="Miyazaki A."/>
            <person name="Munoz-Torres E."/>
            <person name="Oguiza J.A."/>
            <person name="Ohm R."/>
            <person name="Olmedo M."/>
            <person name="Orejas M."/>
            <person name="Ortiz-Castellanos L."/>
            <person name="Pisabarro A.G."/>
            <person name="Rodriguez-Romero J."/>
            <person name="Ruiz-Herrera J."/>
            <person name="Ruiz-Vazquez R."/>
            <person name="Sanz C."/>
            <person name="Schackwitz W."/>
            <person name="Schmutz J."/>
            <person name="Shahriari M."/>
            <person name="Shelest E."/>
            <person name="Silva-Franco F."/>
            <person name="Soanes D."/>
            <person name="Syed K."/>
            <person name="Tagua V.G."/>
            <person name="Talbot N.J."/>
            <person name="Thon M."/>
            <person name="De vries R.P."/>
            <person name="Wiebenga A."/>
            <person name="Yadav J.S."/>
            <person name="Braun E.L."/>
            <person name="Baker S."/>
            <person name="Garre V."/>
            <person name="Horwitz B."/>
            <person name="Torres-Martinez S."/>
            <person name="Idnurm A."/>
            <person name="Herrera-Estrella A."/>
            <person name="Gabaldon T."/>
            <person name="Grigoriev I.V."/>
        </authorList>
    </citation>
    <scope>NUCLEOTIDE SEQUENCE [LARGE SCALE GENOMIC DNA]</scope>
    <source>
        <strain evidence="2">NRRL 1555(-)</strain>
    </source>
</reference>
<dbReference type="Pfam" id="PF02992">
    <property type="entry name" value="Transposase_21"/>
    <property type="match status" value="1"/>
</dbReference>
<proteinExistence type="predicted"/>
<organism evidence="1 2">
    <name type="scientific">Phycomyces blakesleeanus (strain ATCC 8743b / DSM 1359 / FGSC 10004 / NBRC 33097 / NRRL 1555)</name>
    <dbReference type="NCBI Taxonomy" id="763407"/>
    <lineage>
        <taxon>Eukaryota</taxon>
        <taxon>Fungi</taxon>
        <taxon>Fungi incertae sedis</taxon>
        <taxon>Mucoromycota</taxon>
        <taxon>Mucoromycotina</taxon>
        <taxon>Mucoromycetes</taxon>
        <taxon>Mucorales</taxon>
        <taxon>Phycomycetaceae</taxon>
        <taxon>Phycomyces</taxon>
    </lineage>
</organism>
<dbReference type="VEuPathDB" id="FungiDB:PHYBLDRAFT_102222"/>
<dbReference type="RefSeq" id="XP_018291977.1">
    <property type="nucleotide sequence ID" value="XM_018427689.1"/>
</dbReference>
<name>A0A162PLE4_PHYB8</name>
<dbReference type="OrthoDB" id="2439011at2759"/>
<dbReference type="PANTHER" id="PTHR46579">
    <property type="entry name" value="F5/8 TYPE C DOMAIN-CONTAINING PROTEIN-RELATED"/>
    <property type="match status" value="1"/>
</dbReference>
<protein>
    <submittedName>
        <fullName evidence="1">Uncharacterized protein</fullName>
    </submittedName>
</protein>
<feature type="non-terminal residue" evidence="1">
    <location>
        <position position="1"/>
    </location>
</feature>
<dbReference type="Proteomes" id="UP000077315">
    <property type="component" value="Unassembled WGS sequence"/>
</dbReference>
<sequence length="177" mass="20184">NLPRSEWFKAENTILVGLMPGPKEPKSEEINHYLKPLVDEMIQLYLGIQIPTYQQTDGATVRAALLMVACDISAARKTSGFTAHNSTCACYKCNNQFSRLPGTSSVDFRGFDCDQWRHRSDRANRVHAEEWNSASTPSERQQLEVEYGVRWSQLYRLGYFDLVHGTIIDPMHNLFLG</sequence>
<dbReference type="InParanoid" id="A0A162PLE4"/>
<feature type="non-terminal residue" evidence="1">
    <location>
        <position position="177"/>
    </location>
</feature>
<dbReference type="GeneID" id="28988595"/>
<gene>
    <name evidence="1" type="ORF">PHYBLDRAFT_102222</name>
</gene>
<evidence type="ECO:0000313" key="1">
    <source>
        <dbReference type="EMBL" id="OAD73937.1"/>
    </source>
</evidence>
<keyword evidence="2" id="KW-1185">Reference proteome</keyword>
<dbReference type="EMBL" id="KV440980">
    <property type="protein sequence ID" value="OAD73937.1"/>
    <property type="molecule type" value="Genomic_DNA"/>
</dbReference>
<accession>A0A162PLE4</accession>
<dbReference type="PANTHER" id="PTHR46579:SF2">
    <property type="entry name" value="C2H2-TYPE DOMAIN-CONTAINING PROTEIN"/>
    <property type="match status" value="1"/>
</dbReference>
<dbReference type="AlphaFoldDB" id="A0A162PLE4"/>